<gene>
    <name evidence="1" type="ORF">HDF16_003410</name>
</gene>
<reference evidence="1 2" key="1">
    <citation type="submission" date="2020-08" db="EMBL/GenBank/DDBJ databases">
        <title>Genomic Encyclopedia of Type Strains, Phase IV (KMG-V): Genome sequencing to study the core and pangenomes of soil and plant-associated prokaryotes.</title>
        <authorList>
            <person name="Whitman W."/>
        </authorList>
    </citation>
    <scope>NUCLEOTIDE SEQUENCE [LARGE SCALE GENOMIC DNA]</scope>
    <source>
        <strain evidence="1 2">M8UP14</strain>
    </source>
</reference>
<dbReference type="NCBIfam" id="NF033832">
    <property type="entry name" value="sce7726_fam"/>
    <property type="match status" value="1"/>
</dbReference>
<protein>
    <recommendedName>
        <fullName evidence="3">Sce7726 family protein</fullName>
    </recommendedName>
</protein>
<evidence type="ECO:0008006" key="3">
    <source>
        <dbReference type="Google" id="ProtNLM"/>
    </source>
</evidence>
<proteinExistence type="predicted"/>
<dbReference type="Proteomes" id="UP000540989">
    <property type="component" value="Unassembled WGS sequence"/>
</dbReference>
<accession>A0A7W8E4M7</accession>
<dbReference type="AlphaFoldDB" id="A0A7W8E4M7"/>
<name>A0A7W8E4M7_9BACT</name>
<dbReference type="EMBL" id="JACHIP010000004">
    <property type="protein sequence ID" value="MBB5058696.1"/>
    <property type="molecule type" value="Genomic_DNA"/>
</dbReference>
<evidence type="ECO:0000313" key="2">
    <source>
        <dbReference type="Proteomes" id="UP000540989"/>
    </source>
</evidence>
<dbReference type="InterPro" id="IPR047729">
    <property type="entry name" value="Sce7726-like"/>
</dbReference>
<evidence type="ECO:0000313" key="1">
    <source>
        <dbReference type="EMBL" id="MBB5058696.1"/>
    </source>
</evidence>
<keyword evidence="2" id="KW-1185">Reference proteome</keyword>
<comment type="caution">
    <text evidence="1">The sequence shown here is derived from an EMBL/GenBank/DDBJ whole genome shotgun (WGS) entry which is preliminary data.</text>
</comment>
<sequence>MQRIHGSDPDTLVVEEVGLCQGLARIDIAVINGSVHGYELKSERDTLDRLPAQLGAYSQALEFVTVVAAKKHLAELKTIIPPWWGIWVASQKGQVMTLTNKRAARPNPQLSALALAQFLWRDEVLQFLVERRMDSGLKSKSRQQLWDKLAANATLEELSDLVRKTLKARGASWRSAPKQELDGDLHPLSSMS</sequence>
<organism evidence="1 2">
    <name type="scientific">Granulicella aggregans</name>
    <dbReference type="NCBI Taxonomy" id="474949"/>
    <lineage>
        <taxon>Bacteria</taxon>
        <taxon>Pseudomonadati</taxon>
        <taxon>Acidobacteriota</taxon>
        <taxon>Terriglobia</taxon>
        <taxon>Terriglobales</taxon>
        <taxon>Acidobacteriaceae</taxon>
        <taxon>Granulicella</taxon>
    </lineage>
</organism>